<dbReference type="NCBIfam" id="TIGR03882">
    <property type="entry name" value="cyclo_dehyd_2"/>
    <property type="match status" value="1"/>
</dbReference>
<keyword evidence="4" id="KW-1185">Reference proteome</keyword>
<comment type="caution">
    <text evidence="3">The sequence shown here is derived from an EMBL/GenBank/DDBJ whole genome shotgun (WGS) entry which is preliminary data.</text>
</comment>
<accession>A0ABQ3A9Y8</accession>
<dbReference type="PROSITE" id="PS51664">
    <property type="entry name" value="YCAO"/>
    <property type="match status" value="1"/>
</dbReference>
<dbReference type="Gene3D" id="3.30.1330.230">
    <property type="match status" value="1"/>
</dbReference>
<name>A0ABQ3A9Y8_9ACTN</name>
<dbReference type="Proteomes" id="UP000600946">
    <property type="component" value="Unassembled WGS sequence"/>
</dbReference>
<reference evidence="4" key="1">
    <citation type="journal article" date="2019" name="Int. J. Syst. Evol. Microbiol.">
        <title>The Global Catalogue of Microorganisms (GCM) 10K type strain sequencing project: providing services to taxonomists for standard genome sequencing and annotation.</title>
        <authorList>
            <consortium name="The Broad Institute Genomics Platform"/>
            <consortium name="The Broad Institute Genome Sequencing Center for Infectious Disease"/>
            <person name="Wu L."/>
            <person name="Ma J."/>
        </authorList>
    </citation>
    <scope>NUCLEOTIDE SEQUENCE [LARGE SCALE GENOMIC DNA]</scope>
    <source>
        <strain evidence="4">JCM 4594</strain>
    </source>
</reference>
<dbReference type="GeneID" id="96291876"/>
<proteinExistence type="predicted"/>
<organism evidence="3 4">
    <name type="scientific">Streptomyces xanthochromogenes</name>
    <dbReference type="NCBI Taxonomy" id="67384"/>
    <lineage>
        <taxon>Bacteria</taxon>
        <taxon>Bacillati</taxon>
        <taxon>Actinomycetota</taxon>
        <taxon>Actinomycetes</taxon>
        <taxon>Kitasatosporales</taxon>
        <taxon>Streptomycetaceae</taxon>
        <taxon>Streptomyces</taxon>
    </lineage>
</organism>
<dbReference type="RefSeq" id="WP_190027808.1">
    <property type="nucleotide sequence ID" value="NZ_BMUU01000006.1"/>
</dbReference>
<evidence type="ECO:0000313" key="4">
    <source>
        <dbReference type="Proteomes" id="UP000600946"/>
    </source>
</evidence>
<dbReference type="PANTHER" id="PTHR37809:SF1">
    <property type="entry name" value="RIBOSOMAL PROTEIN S12 METHYLTHIOTRANSFERASE ACCESSORY FACTOR YCAO"/>
    <property type="match status" value="1"/>
</dbReference>
<dbReference type="Gene3D" id="3.30.160.660">
    <property type="match status" value="1"/>
</dbReference>
<feature type="region of interest" description="Disordered" evidence="1">
    <location>
        <begin position="651"/>
        <end position="670"/>
    </location>
</feature>
<dbReference type="EMBL" id="BMUU01000006">
    <property type="protein sequence ID" value="GGY41332.1"/>
    <property type="molecule type" value="Genomic_DNA"/>
</dbReference>
<evidence type="ECO:0000256" key="1">
    <source>
        <dbReference type="SAM" id="MobiDB-lite"/>
    </source>
</evidence>
<feature type="domain" description="YcaO" evidence="2">
    <location>
        <begin position="262"/>
        <end position="670"/>
    </location>
</feature>
<evidence type="ECO:0000313" key="3">
    <source>
        <dbReference type="EMBL" id="GGY41332.1"/>
    </source>
</evidence>
<dbReference type="InterPro" id="IPR003776">
    <property type="entry name" value="YcaO-like_dom"/>
</dbReference>
<dbReference type="PANTHER" id="PTHR37809">
    <property type="entry name" value="RIBOSOMAL PROTEIN S12 METHYLTHIOTRANSFERASE ACCESSORY FACTOR YCAO"/>
    <property type="match status" value="1"/>
</dbReference>
<protein>
    <submittedName>
        <fullName evidence="3">SagD family biosynthesis docking scaffold protein</fullName>
    </submittedName>
</protein>
<dbReference type="Gene3D" id="3.30.40.250">
    <property type="match status" value="1"/>
</dbReference>
<dbReference type="Pfam" id="PF02624">
    <property type="entry name" value="YcaO"/>
    <property type="match status" value="1"/>
</dbReference>
<evidence type="ECO:0000259" key="2">
    <source>
        <dbReference type="PROSITE" id="PS51664"/>
    </source>
</evidence>
<gene>
    <name evidence="3" type="ORF">GCM10010326_39340</name>
</gene>
<dbReference type="InterPro" id="IPR022291">
    <property type="entry name" value="Bacteriocin_synth_cyclodeHase"/>
</dbReference>
<dbReference type="InterPro" id="IPR027624">
    <property type="entry name" value="TOMM_cyclo_SagD"/>
</dbReference>
<dbReference type="NCBIfam" id="TIGR03604">
    <property type="entry name" value="TOMM_cyclo_SagD"/>
    <property type="match status" value="1"/>
</dbReference>
<dbReference type="Gene3D" id="3.40.50.720">
    <property type="entry name" value="NAD(P)-binding Rossmann-like Domain"/>
    <property type="match status" value="1"/>
</dbReference>
<sequence>MTEDVLPEVALHHDRLRVQHDGGLLGAALARRSAASPRLRDEVALIAADTPDAASKHVHEAEVEGHPFLMVVGELDRVVVGPLVRPGEPGCLRCLAARRAGARADAAEEKALRATYGSRLSGTVSPLLTPIAADLAANLALIRLTTSHAAEHEASEHEVTMLRLTDLEITRHRFMPDPHCPDCGSLPEDSPARATIPRLPRPKPDPAVLRVRDLRAERTALEARYADDETGVLKGLRSRGLHTLPFAEAKVGPPESVDGGYGRALDFRGARVTAIAEALERLGGGRPGGRRTVVHGSHRELAARHPGGVLDPAATGSHEPHRYQDPGFPFQPYRPDLVMPWVWGYSLTRERPVLVPESLAYYRLGRHRPQSARPFVSEISNGCALGGCIEEAALYGLLELAERDAFLLTWYARLPAPAIDLYTARDRRIGLLADRILQRTDYRVEVFDVTGAEGIPCFWAAAVDVAPRSAPGTEPPPPRPGVLCAGGSGLDPERGVFGALHELVTAIEAYRLIYPQRANDAARMREDSERVRLMDDHALLYCDPVAARRLDFLLAPGDRPPRERVSLRELDARYAWPLHADLRADLDELVGRFAATGLEAIVVDQTTPVHSASGLSCVKTIVPGLLPMTFGHHLRRVTGLDRVLTAPHRLGHTTRPLVPEEVNPHPHPFP</sequence>